<dbReference type="Proteomes" id="UP001367508">
    <property type="component" value="Unassembled WGS sequence"/>
</dbReference>
<evidence type="ECO:0000313" key="2">
    <source>
        <dbReference type="Proteomes" id="UP001367508"/>
    </source>
</evidence>
<organism evidence="1 2">
    <name type="scientific">Canavalia gladiata</name>
    <name type="common">Sword bean</name>
    <name type="synonym">Dolichos gladiatus</name>
    <dbReference type="NCBI Taxonomy" id="3824"/>
    <lineage>
        <taxon>Eukaryota</taxon>
        <taxon>Viridiplantae</taxon>
        <taxon>Streptophyta</taxon>
        <taxon>Embryophyta</taxon>
        <taxon>Tracheophyta</taxon>
        <taxon>Spermatophyta</taxon>
        <taxon>Magnoliopsida</taxon>
        <taxon>eudicotyledons</taxon>
        <taxon>Gunneridae</taxon>
        <taxon>Pentapetalae</taxon>
        <taxon>rosids</taxon>
        <taxon>fabids</taxon>
        <taxon>Fabales</taxon>
        <taxon>Fabaceae</taxon>
        <taxon>Papilionoideae</taxon>
        <taxon>50 kb inversion clade</taxon>
        <taxon>NPAAA clade</taxon>
        <taxon>indigoferoid/millettioid clade</taxon>
        <taxon>Phaseoleae</taxon>
        <taxon>Canavalia</taxon>
    </lineage>
</organism>
<dbReference type="AlphaFoldDB" id="A0AAN9QUM5"/>
<proteinExistence type="predicted"/>
<dbReference type="EMBL" id="JAYMYQ010000002">
    <property type="protein sequence ID" value="KAK7351080.1"/>
    <property type="molecule type" value="Genomic_DNA"/>
</dbReference>
<gene>
    <name evidence="1" type="ORF">VNO77_10254</name>
</gene>
<name>A0AAN9QUM5_CANGL</name>
<comment type="caution">
    <text evidence="1">The sequence shown here is derived from an EMBL/GenBank/DDBJ whole genome shotgun (WGS) entry which is preliminary data.</text>
</comment>
<reference evidence="1 2" key="1">
    <citation type="submission" date="2024-01" db="EMBL/GenBank/DDBJ databases">
        <title>The genomes of 5 underutilized Papilionoideae crops provide insights into root nodulation and disease resistanc.</title>
        <authorList>
            <person name="Jiang F."/>
        </authorList>
    </citation>
    <scope>NUCLEOTIDE SEQUENCE [LARGE SCALE GENOMIC DNA]</scope>
    <source>
        <strain evidence="1">LVBAO_FW01</strain>
        <tissue evidence="1">Leaves</tissue>
    </source>
</reference>
<keyword evidence="2" id="KW-1185">Reference proteome</keyword>
<sequence length="171" mass="19619">MRGLGFCCEGVEPEINVETFVPQKTERSHKGKDASVIPPKRKCVKNMICSCFFHCVCHKCLKTKTRTSTNTKTIYAAGMIMLKGQDREEEEYKRYYLESWLWSLTCSSQVLSFLIPSPSLDSFTSRKNNVFAHKKRNNLENAQKHSTTMVCKKKKGPTLTSLRTQNRKGNK</sequence>
<accession>A0AAN9QUM5</accession>
<evidence type="ECO:0000313" key="1">
    <source>
        <dbReference type="EMBL" id="KAK7351080.1"/>
    </source>
</evidence>
<protein>
    <submittedName>
        <fullName evidence="1">Uncharacterized protein</fullName>
    </submittedName>
</protein>